<dbReference type="SUPFAM" id="SSF50998">
    <property type="entry name" value="Quinoprotein alcohol dehydrogenase-like"/>
    <property type="match status" value="1"/>
</dbReference>
<dbReference type="OrthoDB" id="5427350at2759"/>
<evidence type="ECO:0008006" key="6">
    <source>
        <dbReference type="Google" id="ProtNLM"/>
    </source>
</evidence>
<evidence type="ECO:0000313" key="5">
    <source>
        <dbReference type="Proteomes" id="UP000036947"/>
    </source>
</evidence>
<name>A0A0L0MYQ1_TOLOC</name>
<keyword evidence="2" id="KW-0812">Transmembrane</keyword>
<dbReference type="InterPro" id="IPR039535">
    <property type="entry name" value="ASST-like"/>
</dbReference>
<accession>A0A0L0MYQ1</accession>
<dbReference type="Proteomes" id="UP000036947">
    <property type="component" value="Unassembled WGS sequence"/>
</dbReference>
<dbReference type="PROSITE" id="PS51257">
    <property type="entry name" value="PROKAR_LIPOPROTEIN"/>
    <property type="match status" value="1"/>
</dbReference>
<keyword evidence="2" id="KW-0472">Membrane</keyword>
<keyword evidence="5" id="KW-1185">Reference proteome</keyword>
<dbReference type="AlphaFoldDB" id="A0A0L0MYQ1"/>
<proteinExistence type="predicted"/>
<feature type="transmembrane region" description="Helical" evidence="2">
    <location>
        <begin position="525"/>
        <end position="543"/>
    </location>
</feature>
<dbReference type="Pfam" id="PF14269">
    <property type="entry name" value="Arylsulfotran_2"/>
    <property type="match status" value="1"/>
</dbReference>
<dbReference type="EMBL" id="LFRF01000045">
    <property type="protein sequence ID" value="KND86929.1"/>
    <property type="molecule type" value="Genomic_DNA"/>
</dbReference>
<sequence length="592" mass="65972">MGHRMALLGLLLIGTACLQHGAEASSEPYFEASTWYDWGLHGACPRQSYQSFGGRSPKLNLARRDSRCHDGLVFLEPRGVYVDMPGPVIVDNEGNLVWLPTLWGEAMDVKVQRFNGSNYITFRHRTDSGTFGEAGYIMLDESYEVFRQITPVGGVKGDLHGFQITQDGTALITIYQETQTPTSSDGLPTSWIYDSIFQEIDLHSGELLFEWHTSDYFPVDESRADDGQGDGASKAFDFFHINSIDKGADGNYLVSSRYMRAVACISREDGRVLWQLGGDNNDFEDLSHGGATNFTWKHHASWYENTTLTLFDNDSNSERSTAEHSRGLMIELDLEGMTAALVHSHTWPQKLLAPSQGSVQVLPNSNVLVGWSHTPAYTEFSLDGEVLCDTHLGRVWFADRGWVKSYRAFKSNWVGRPNTVPDVAVRPTEQAMYVSWNGATEVDVWVLQSGPSPDFGVFVEHKTAAKTTFETRISVPSNANEFVRVVALDASRRVLAYSNIVSRHIRTVTEPLCAPLPREAMPDPAMLLALAFCGLAAGIAVVYRVRGVCRRGLLGLWRTAAPSCRHQPLPRSEKQWPPPTQKGLGLKRDWMF</sequence>
<feature type="signal peptide" evidence="3">
    <location>
        <begin position="1"/>
        <end position="24"/>
    </location>
</feature>
<evidence type="ECO:0000256" key="2">
    <source>
        <dbReference type="SAM" id="Phobius"/>
    </source>
</evidence>
<dbReference type="InterPro" id="IPR011047">
    <property type="entry name" value="Quinoprotein_ADH-like_sf"/>
</dbReference>
<dbReference type="InterPro" id="IPR053143">
    <property type="entry name" value="Arylsulfate_ST"/>
</dbReference>
<feature type="region of interest" description="Disordered" evidence="1">
    <location>
        <begin position="567"/>
        <end position="592"/>
    </location>
</feature>
<feature type="chain" id="PRO_5005544566" description="Arylsulfotransferase" evidence="3">
    <location>
        <begin position="25"/>
        <end position="592"/>
    </location>
</feature>
<dbReference type="PANTHER" id="PTHR35340">
    <property type="entry name" value="PQQ ENZYME REPEAT PROTEIN-RELATED"/>
    <property type="match status" value="1"/>
</dbReference>
<reference evidence="4 5" key="1">
    <citation type="journal article" date="2015" name="BMC Genomics">
        <title>The genome of the truffle-parasite Tolypocladium ophioglossoides and the evolution of antifungal peptaibiotics.</title>
        <authorList>
            <person name="Quandt C.A."/>
            <person name="Bushley K.E."/>
            <person name="Spatafora J.W."/>
        </authorList>
    </citation>
    <scope>NUCLEOTIDE SEQUENCE [LARGE SCALE GENOMIC DNA]</scope>
    <source>
        <strain evidence="4 5">CBS 100239</strain>
    </source>
</reference>
<keyword evidence="3" id="KW-0732">Signal</keyword>
<organism evidence="4 5">
    <name type="scientific">Tolypocladium ophioglossoides (strain CBS 100239)</name>
    <name type="common">Snaketongue truffleclub</name>
    <name type="synonym">Elaphocordyceps ophioglossoides</name>
    <dbReference type="NCBI Taxonomy" id="1163406"/>
    <lineage>
        <taxon>Eukaryota</taxon>
        <taxon>Fungi</taxon>
        <taxon>Dikarya</taxon>
        <taxon>Ascomycota</taxon>
        <taxon>Pezizomycotina</taxon>
        <taxon>Sordariomycetes</taxon>
        <taxon>Hypocreomycetidae</taxon>
        <taxon>Hypocreales</taxon>
        <taxon>Ophiocordycipitaceae</taxon>
        <taxon>Tolypocladium</taxon>
    </lineage>
</organism>
<protein>
    <recommendedName>
        <fullName evidence="6">Arylsulfotransferase</fullName>
    </recommendedName>
</protein>
<dbReference type="STRING" id="1163406.A0A0L0MYQ1"/>
<dbReference type="PANTHER" id="PTHR35340:SF5">
    <property type="entry name" value="ASST-DOMAIN-CONTAINING PROTEIN"/>
    <property type="match status" value="1"/>
</dbReference>
<keyword evidence="2" id="KW-1133">Transmembrane helix</keyword>
<evidence type="ECO:0000313" key="4">
    <source>
        <dbReference type="EMBL" id="KND86929.1"/>
    </source>
</evidence>
<evidence type="ECO:0000256" key="1">
    <source>
        <dbReference type="SAM" id="MobiDB-lite"/>
    </source>
</evidence>
<comment type="caution">
    <text evidence="4">The sequence shown here is derived from an EMBL/GenBank/DDBJ whole genome shotgun (WGS) entry which is preliminary data.</text>
</comment>
<evidence type="ECO:0000256" key="3">
    <source>
        <dbReference type="SAM" id="SignalP"/>
    </source>
</evidence>
<gene>
    <name evidence="4" type="ORF">TOPH_08417</name>
</gene>